<comment type="caution">
    <text evidence="1">The sequence shown here is derived from an EMBL/GenBank/DDBJ whole genome shotgun (WGS) entry which is preliminary data.</text>
</comment>
<reference evidence="1 2" key="1">
    <citation type="journal article" date="2011" name="Genome Res.">
        <title>Phylogeny-wide analysis of social amoeba genomes highlights ancient origins for complex intercellular communication.</title>
        <authorList>
            <person name="Heidel A.J."/>
            <person name="Lawal H.M."/>
            <person name="Felder M."/>
            <person name="Schilde C."/>
            <person name="Helps N.R."/>
            <person name="Tunggal B."/>
            <person name="Rivero F."/>
            <person name="John U."/>
            <person name="Schleicher M."/>
            <person name="Eichinger L."/>
            <person name="Platzer M."/>
            <person name="Noegel A.A."/>
            <person name="Schaap P."/>
            <person name="Gloeckner G."/>
        </authorList>
    </citation>
    <scope>NUCLEOTIDE SEQUENCE [LARGE SCALE GENOMIC DNA]</scope>
    <source>
        <strain evidence="2">ATCC 26659 / Pp 5 / PN500</strain>
    </source>
</reference>
<dbReference type="GeneID" id="31367629"/>
<dbReference type="AlphaFoldDB" id="D3BLV8"/>
<name>D3BLV8_HETP5</name>
<dbReference type="EMBL" id="ADBJ01000042">
    <property type="protein sequence ID" value="EFA77559.1"/>
    <property type="molecule type" value="Genomic_DNA"/>
</dbReference>
<evidence type="ECO:0000313" key="2">
    <source>
        <dbReference type="Proteomes" id="UP000001396"/>
    </source>
</evidence>
<organism evidence="1 2">
    <name type="scientific">Heterostelium pallidum (strain ATCC 26659 / Pp 5 / PN500)</name>
    <name type="common">Cellular slime mold</name>
    <name type="synonym">Polysphondylium pallidum</name>
    <dbReference type="NCBI Taxonomy" id="670386"/>
    <lineage>
        <taxon>Eukaryota</taxon>
        <taxon>Amoebozoa</taxon>
        <taxon>Evosea</taxon>
        <taxon>Eumycetozoa</taxon>
        <taxon>Dictyostelia</taxon>
        <taxon>Acytosteliales</taxon>
        <taxon>Acytosteliaceae</taxon>
        <taxon>Heterostelium</taxon>
    </lineage>
</organism>
<protein>
    <submittedName>
        <fullName evidence="1">Uncharacterized protein</fullName>
    </submittedName>
</protein>
<accession>D3BLV8</accession>
<evidence type="ECO:0000313" key="1">
    <source>
        <dbReference type="EMBL" id="EFA77559.1"/>
    </source>
</evidence>
<gene>
    <name evidence="1" type="ORF">PPL_12162</name>
</gene>
<dbReference type="InParanoid" id="D3BLV8"/>
<keyword evidence="2" id="KW-1185">Reference proteome</keyword>
<dbReference type="Proteomes" id="UP000001396">
    <property type="component" value="Unassembled WGS sequence"/>
</dbReference>
<dbReference type="RefSeq" id="XP_020429687.1">
    <property type="nucleotide sequence ID" value="XM_020582906.1"/>
</dbReference>
<sequence>MYEPIGDSHSRNEKEYLDQDLSPIISVYQPVAYFNSFDNFNNSEPSGSILSQIDYYIGHMVVTHNDSKKTMTKTYCQYTDKSDNQTRIVLIKMIID</sequence>
<proteinExistence type="predicted"/>